<evidence type="ECO:0000256" key="1">
    <source>
        <dbReference type="SAM" id="MobiDB-lite"/>
    </source>
</evidence>
<feature type="transmembrane region" description="Helical" evidence="2">
    <location>
        <begin position="12"/>
        <end position="30"/>
    </location>
</feature>
<proteinExistence type="predicted"/>
<dbReference type="EMBL" id="BAAAWD010000004">
    <property type="protein sequence ID" value="GAA2990371.1"/>
    <property type="molecule type" value="Genomic_DNA"/>
</dbReference>
<evidence type="ECO:0000256" key="2">
    <source>
        <dbReference type="SAM" id="Phobius"/>
    </source>
</evidence>
<accession>A0ABN3XTK3</accession>
<dbReference type="RefSeq" id="WP_344888376.1">
    <property type="nucleotide sequence ID" value="NZ_BAAAWD010000004.1"/>
</dbReference>
<protein>
    <submittedName>
        <fullName evidence="3">Uncharacterized protein</fullName>
    </submittedName>
</protein>
<dbReference type="Proteomes" id="UP001499930">
    <property type="component" value="Unassembled WGS sequence"/>
</dbReference>
<reference evidence="3 4" key="1">
    <citation type="journal article" date="2019" name="Int. J. Syst. Evol. Microbiol.">
        <title>The Global Catalogue of Microorganisms (GCM) 10K type strain sequencing project: providing services to taxonomists for standard genome sequencing and annotation.</title>
        <authorList>
            <consortium name="The Broad Institute Genomics Platform"/>
            <consortium name="The Broad Institute Genome Sequencing Center for Infectious Disease"/>
            <person name="Wu L."/>
            <person name="Ma J."/>
        </authorList>
    </citation>
    <scope>NUCLEOTIDE SEQUENCE [LARGE SCALE GENOMIC DNA]</scope>
    <source>
        <strain evidence="3 4">JCM 3106</strain>
    </source>
</reference>
<gene>
    <name evidence="3" type="ORF">GCM10017559_07960</name>
</gene>
<organism evidence="3 4">
    <name type="scientific">Streptosporangium longisporum</name>
    <dbReference type="NCBI Taxonomy" id="46187"/>
    <lineage>
        <taxon>Bacteria</taxon>
        <taxon>Bacillati</taxon>
        <taxon>Actinomycetota</taxon>
        <taxon>Actinomycetes</taxon>
        <taxon>Streptosporangiales</taxon>
        <taxon>Streptosporangiaceae</taxon>
        <taxon>Streptosporangium</taxon>
    </lineage>
</organism>
<evidence type="ECO:0000313" key="3">
    <source>
        <dbReference type="EMBL" id="GAA2990371.1"/>
    </source>
</evidence>
<keyword evidence="2" id="KW-0472">Membrane</keyword>
<comment type="caution">
    <text evidence="3">The sequence shown here is derived from an EMBL/GenBank/DDBJ whole genome shotgun (WGS) entry which is preliminary data.</text>
</comment>
<evidence type="ECO:0000313" key="4">
    <source>
        <dbReference type="Proteomes" id="UP001499930"/>
    </source>
</evidence>
<name>A0ABN3XTK3_9ACTN</name>
<keyword evidence="2" id="KW-0812">Transmembrane</keyword>
<keyword evidence="4" id="KW-1185">Reference proteome</keyword>
<sequence>MADVIDMITRVAGVIFLAILAAVGVAWIVLDIQHRRRGIQRPAPGRQPDATNQRIYIGERRPRP</sequence>
<keyword evidence="2" id="KW-1133">Transmembrane helix</keyword>
<feature type="region of interest" description="Disordered" evidence="1">
    <location>
        <begin position="39"/>
        <end position="64"/>
    </location>
</feature>